<keyword evidence="1" id="KW-0812">Transmembrane</keyword>
<accession>A0ABR9ZMJ3</accession>
<sequence>MILNKAKAISILFSIVLFVFLGIIGSNNYLLFHSISEIFSICIAFTIFSITWNSKEYIKNNFLMILGIAYLFIGILDLLHTLSYKGMNIFTDYDYYANQVWIATRFLESITIFISFIILNYKKKINTYVIFAIYLIVTTAIMLSIFNWRIFPICFIEGVGLTPFKVISEYIISLILIISLACSRYYKNTFDKLTYNYIAVSILFTILSELAFTFYVSNYGFSNMIGHFFKIISFYCIYKALIEKGIKEPNYLIFKELQNQVDTDGLTGLFNHRYLYDKLEDEIRRTLRTKIRFSVIIFDVDHFKNVNDQFGHLKGDEVLVGIAKVMSQLTRNTDVVGRYGGEEFMVILPDTDINSAFIVAEKVREGICQMDLCGNGTKVTISAGIAEFSEVYVGDEVLPIPTLAANLVDAADQNLYKAKTQGRNITCGLDE</sequence>
<feature type="transmembrane region" description="Helical" evidence="1">
    <location>
        <begin position="7"/>
        <end position="24"/>
    </location>
</feature>
<dbReference type="Pfam" id="PF00990">
    <property type="entry name" value="GGDEF"/>
    <property type="match status" value="1"/>
</dbReference>
<name>A0ABR9ZMJ3_9FIRM</name>
<keyword evidence="4" id="KW-1185">Reference proteome</keyword>
<feature type="transmembrane region" description="Helical" evidence="1">
    <location>
        <begin position="128"/>
        <end position="150"/>
    </location>
</feature>
<gene>
    <name evidence="3" type="ORF">ISU02_00320</name>
</gene>
<protein>
    <submittedName>
        <fullName evidence="3">GGDEF domain-containing protein</fullName>
    </submittedName>
</protein>
<dbReference type="Proteomes" id="UP000614200">
    <property type="component" value="Unassembled WGS sequence"/>
</dbReference>
<dbReference type="Pfam" id="PF17159">
    <property type="entry name" value="MASE3"/>
    <property type="match status" value="1"/>
</dbReference>
<dbReference type="SMART" id="SM00267">
    <property type="entry name" value="GGDEF"/>
    <property type="match status" value="1"/>
</dbReference>
<feature type="transmembrane region" description="Helical" evidence="1">
    <location>
        <begin position="62"/>
        <end position="82"/>
    </location>
</feature>
<feature type="transmembrane region" description="Helical" evidence="1">
    <location>
        <begin position="102"/>
        <end position="121"/>
    </location>
</feature>
<dbReference type="EMBL" id="JADKNH010000001">
    <property type="protein sequence ID" value="MBF4691536.1"/>
    <property type="molecule type" value="Genomic_DNA"/>
</dbReference>
<dbReference type="InterPro" id="IPR029787">
    <property type="entry name" value="Nucleotide_cyclase"/>
</dbReference>
<dbReference type="PANTHER" id="PTHR45138">
    <property type="entry name" value="REGULATORY COMPONENTS OF SENSORY TRANSDUCTION SYSTEM"/>
    <property type="match status" value="1"/>
</dbReference>
<feature type="transmembrane region" description="Helical" evidence="1">
    <location>
        <begin position="170"/>
        <end position="186"/>
    </location>
</feature>
<proteinExistence type="predicted"/>
<feature type="transmembrane region" description="Helical" evidence="1">
    <location>
        <begin position="30"/>
        <end position="50"/>
    </location>
</feature>
<dbReference type="InterPro" id="IPR000160">
    <property type="entry name" value="GGDEF_dom"/>
</dbReference>
<evidence type="ECO:0000259" key="2">
    <source>
        <dbReference type="PROSITE" id="PS50887"/>
    </source>
</evidence>
<evidence type="ECO:0000256" key="1">
    <source>
        <dbReference type="SAM" id="Phobius"/>
    </source>
</evidence>
<dbReference type="Gene3D" id="3.30.70.270">
    <property type="match status" value="1"/>
</dbReference>
<dbReference type="InterPro" id="IPR050469">
    <property type="entry name" value="Diguanylate_Cyclase"/>
</dbReference>
<dbReference type="InterPro" id="IPR033425">
    <property type="entry name" value="MASE3"/>
</dbReference>
<dbReference type="InterPro" id="IPR043128">
    <property type="entry name" value="Rev_trsase/Diguanyl_cyclase"/>
</dbReference>
<dbReference type="NCBIfam" id="TIGR00254">
    <property type="entry name" value="GGDEF"/>
    <property type="match status" value="1"/>
</dbReference>
<reference evidence="3 4" key="1">
    <citation type="submission" date="2020-11" db="EMBL/GenBank/DDBJ databases">
        <title>Fusibacter basophilias sp. nov.</title>
        <authorList>
            <person name="Qiu D."/>
        </authorList>
    </citation>
    <scope>NUCLEOTIDE SEQUENCE [LARGE SCALE GENOMIC DNA]</scope>
    <source>
        <strain evidence="3 4">Q10-2</strain>
    </source>
</reference>
<dbReference type="RefSeq" id="WP_194699786.1">
    <property type="nucleotide sequence ID" value="NZ_JADKNH010000001.1"/>
</dbReference>
<dbReference type="PANTHER" id="PTHR45138:SF9">
    <property type="entry name" value="DIGUANYLATE CYCLASE DGCM-RELATED"/>
    <property type="match status" value="1"/>
</dbReference>
<evidence type="ECO:0000313" key="3">
    <source>
        <dbReference type="EMBL" id="MBF4691536.1"/>
    </source>
</evidence>
<dbReference type="SUPFAM" id="SSF55073">
    <property type="entry name" value="Nucleotide cyclase"/>
    <property type="match status" value="1"/>
</dbReference>
<organism evidence="3 4">
    <name type="scientific">Fusibacter ferrireducens</name>
    <dbReference type="NCBI Taxonomy" id="2785058"/>
    <lineage>
        <taxon>Bacteria</taxon>
        <taxon>Bacillati</taxon>
        <taxon>Bacillota</taxon>
        <taxon>Clostridia</taxon>
        <taxon>Eubacteriales</taxon>
        <taxon>Eubacteriales Family XII. Incertae Sedis</taxon>
        <taxon>Fusibacter</taxon>
    </lineage>
</organism>
<dbReference type="CDD" id="cd01949">
    <property type="entry name" value="GGDEF"/>
    <property type="match status" value="1"/>
</dbReference>
<keyword evidence="1" id="KW-0472">Membrane</keyword>
<feature type="transmembrane region" description="Helical" evidence="1">
    <location>
        <begin position="193"/>
        <end position="215"/>
    </location>
</feature>
<evidence type="ECO:0000313" key="4">
    <source>
        <dbReference type="Proteomes" id="UP000614200"/>
    </source>
</evidence>
<keyword evidence="1" id="KW-1133">Transmembrane helix</keyword>
<feature type="domain" description="GGDEF" evidence="2">
    <location>
        <begin position="291"/>
        <end position="431"/>
    </location>
</feature>
<comment type="caution">
    <text evidence="3">The sequence shown here is derived from an EMBL/GenBank/DDBJ whole genome shotgun (WGS) entry which is preliminary data.</text>
</comment>
<dbReference type="PROSITE" id="PS50887">
    <property type="entry name" value="GGDEF"/>
    <property type="match status" value="1"/>
</dbReference>